<dbReference type="SUPFAM" id="SSF88713">
    <property type="entry name" value="Glycoside hydrolase/deacetylase"/>
    <property type="match status" value="1"/>
</dbReference>
<dbReference type="InterPro" id="IPR011330">
    <property type="entry name" value="Glyco_hydro/deAcase_b/a-brl"/>
</dbReference>
<dbReference type="EMBL" id="SLXA01000002">
    <property type="protein sequence ID" value="TCO86028.1"/>
    <property type="molecule type" value="Genomic_DNA"/>
</dbReference>
<dbReference type="Pfam" id="PF01522">
    <property type="entry name" value="Polysacc_deac_1"/>
    <property type="match status" value="1"/>
</dbReference>
<feature type="signal peptide" evidence="3">
    <location>
        <begin position="1"/>
        <end position="22"/>
    </location>
</feature>
<dbReference type="GO" id="GO:0046872">
    <property type="term" value="F:metal ion binding"/>
    <property type="evidence" value="ECO:0007669"/>
    <property type="project" value="UniProtKB-KW"/>
</dbReference>
<sequence>MKEFRVLVAALCMLLLSLTVSGVRNVSATPESSTYDIYEESERLVALTFDDGPKEGKTDALLDMLKEKGVHATFFMIGAQVEENQELVRRMYEEGHQIGIHTYSHVDLGCLSEAEQKKEIEKSEAAIEAVTGQSGFMLRPPFGRINKNLEDWLDRPMILWSVDTTDWTGISAEKIIRETAETVKDGDIILMHDISEHGLEGAAGIIDELQRMGYTFLTVEQLFARRDIELENGVAYRRAR</sequence>
<evidence type="ECO:0000256" key="1">
    <source>
        <dbReference type="ARBA" id="ARBA00022723"/>
    </source>
</evidence>
<feature type="domain" description="NodB homology" evidence="4">
    <location>
        <begin position="43"/>
        <end position="217"/>
    </location>
</feature>
<keyword evidence="1" id="KW-0479">Metal-binding</keyword>
<dbReference type="GO" id="GO:0016020">
    <property type="term" value="C:membrane"/>
    <property type="evidence" value="ECO:0007669"/>
    <property type="project" value="TreeGrafter"/>
</dbReference>
<dbReference type="GO" id="GO:0016810">
    <property type="term" value="F:hydrolase activity, acting on carbon-nitrogen (but not peptide) bonds"/>
    <property type="evidence" value="ECO:0007669"/>
    <property type="project" value="InterPro"/>
</dbReference>
<name>A0A4R2LFV8_9FIRM</name>
<dbReference type="RefSeq" id="WP_132089195.1">
    <property type="nucleotide sequence ID" value="NZ_JANKAQ010000001.1"/>
</dbReference>
<evidence type="ECO:0000259" key="4">
    <source>
        <dbReference type="PROSITE" id="PS51677"/>
    </source>
</evidence>
<feature type="chain" id="PRO_5039355979" evidence="3">
    <location>
        <begin position="23"/>
        <end position="240"/>
    </location>
</feature>
<keyword evidence="2" id="KW-0378">Hydrolase</keyword>
<proteinExistence type="predicted"/>
<dbReference type="AlphaFoldDB" id="A0A4R2LFV8"/>
<organism evidence="5 6">
    <name type="scientific">Frisingicoccus caecimuris</name>
    <dbReference type="NCBI Taxonomy" id="1796636"/>
    <lineage>
        <taxon>Bacteria</taxon>
        <taxon>Bacillati</taxon>
        <taxon>Bacillota</taxon>
        <taxon>Clostridia</taxon>
        <taxon>Lachnospirales</taxon>
        <taxon>Lachnospiraceae</taxon>
        <taxon>Frisingicoccus</taxon>
    </lineage>
</organism>
<dbReference type="PANTHER" id="PTHR10587:SF133">
    <property type="entry name" value="CHITIN DEACETYLASE 1-RELATED"/>
    <property type="match status" value="1"/>
</dbReference>
<comment type="caution">
    <text evidence="5">The sequence shown here is derived from an EMBL/GenBank/DDBJ whole genome shotgun (WGS) entry which is preliminary data.</text>
</comment>
<dbReference type="OrthoDB" id="9806342at2"/>
<evidence type="ECO:0000256" key="3">
    <source>
        <dbReference type="SAM" id="SignalP"/>
    </source>
</evidence>
<keyword evidence="3" id="KW-0732">Signal</keyword>
<dbReference type="InterPro" id="IPR050248">
    <property type="entry name" value="Polysacc_deacetylase_ArnD"/>
</dbReference>
<dbReference type="PROSITE" id="PS51677">
    <property type="entry name" value="NODB"/>
    <property type="match status" value="1"/>
</dbReference>
<dbReference type="GO" id="GO:0005975">
    <property type="term" value="P:carbohydrate metabolic process"/>
    <property type="evidence" value="ECO:0007669"/>
    <property type="project" value="InterPro"/>
</dbReference>
<dbReference type="InterPro" id="IPR002509">
    <property type="entry name" value="NODB_dom"/>
</dbReference>
<dbReference type="Proteomes" id="UP000295711">
    <property type="component" value="Unassembled WGS sequence"/>
</dbReference>
<accession>A0A4R2LFV8</accession>
<evidence type="ECO:0000313" key="6">
    <source>
        <dbReference type="Proteomes" id="UP000295711"/>
    </source>
</evidence>
<keyword evidence="6" id="KW-1185">Reference proteome</keyword>
<reference evidence="5 6" key="1">
    <citation type="submission" date="2019-03" db="EMBL/GenBank/DDBJ databases">
        <title>Genomic Encyclopedia of Type Strains, Phase IV (KMG-IV): sequencing the most valuable type-strain genomes for metagenomic binning, comparative biology and taxonomic classification.</title>
        <authorList>
            <person name="Goeker M."/>
        </authorList>
    </citation>
    <scope>NUCLEOTIDE SEQUENCE [LARGE SCALE GENOMIC DNA]</scope>
    <source>
        <strain evidence="5 6">DSM 28559</strain>
    </source>
</reference>
<evidence type="ECO:0000313" key="5">
    <source>
        <dbReference type="EMBL" id="TCO86028.1"/>
    </source>
</evidence>
<protein>
    <submittedName>
        <fullName evidence="5">Peptidoglycan/xylan/chitin deacetylase (PgdA/CDA1 family)</fullName>
    </submittedName>
</protein>
<dbReference type="PANTHER" id="PTHR10587">
    <property type="entry name" value="GLYCOSYL TRANSFERASE-RELATED"/>
    <property type="match status" value="1"/>
</dbReference>
<gene>
    <name evidence="5" type="ORF">EV212_102346</name>
</gene>
<dbReference type="Gene3D" id="3.20.20.370">
    <property type="entry name" value="Glycoside hydrolase/deacetylase"/>
    <property type="match status" value="1"/>
</dbReference>
<evidence type="ECO:0000256" key="2">
    <source>
        <dbReference type="ARBA" id="ARBA00022801"/>
    </source>
</evidence>